<dbReference type="Proteomes" id="UP000327362">
    <property type="component" value="Chromosome"/>
</dbReference>
<accession>A0AAI8SJS6</accession>
<evidence type="ECO:0000313" key="2">
    <source>
        <dbReference type="Proteomes" id="UP000327362"/>
    </source>
</evidence>
<name>A0AAI8SJS6_MYCAV</name>
<dbReference type="AlphaFoldDB" id="A0AAI8SJS6"/>
<protein>
    <submittedName>
        <fullName evidence="1">Uncharacterized protein</fullName>
    </submittedName>
</protein>
<proteinExistence type="predicted"/>
<gene>
    <name evidence="1" type="ORF">JPH1_10140</name>
</gene>
<evidence type="ECO:0000313" key="1">
    <source>
        <dbReference type="EMBL" id="BBN46539.1"/>
    </source>
</evidence>
<reference evidence="1 2" key="1">
    <citation type="submission" date="2019-09" db="EMBL/GenBank/DDBJ databases">
        <title>Complete genome sequence of Mycobacterium avium subsp. hominissuis strain JP-H-1.</title>
        <authorList>
            <person name="Kinoshita Y."/>
            <person name="Niwa H."/>
            <person name="Uchida-Fujii E."/>
            <person name="Nukada T."/>
        </authorList>
    </citation>
    <scope>NUCLEOTIDE SEQUENCE [LARGE SCALE GENOMIC DNA]</scope>
    <source>
        <strain evidence="1 2">JP-H-1</strain>
    </source>
</reference>
<dbReference type="EMBL" id="AP020326">
    <property type="protein sequence ID" value="BBN46539.1"/>
    <property type="molecule type" value="Genomic_DNA"/>
</dbReference>
<organism evidence="1 2">
    <name type="scientific">Mycobacterium avium subsp. hominissuis</name>
    <dbReference type="NCBI Taxonomy" id="439334"/>
    <lineage>
        <taxon>Bacteria</taxon>
        <taxon>Bacillati</taxon>
        <taxon>Actinomycetota</taxon>
        <taxon>Actinomycetes</taxon>
        <taxon>Mycobacteriales</taxon>
        <taxon>Mycobacteriaceae</taxon>
        <taxon>Mycobacterium</taxon>
        <taxon>Mycobacterium avium complex (MAC)</taxon>
    </lineage>
</organism>
<sequence>MATPATVFRPAPIDVIPPLPVATEPLVPNTVDVIVPPRTRQHLAPVTEHALGATVHAVEWEAVLTPRARLLLPADQQFKFTAALARREVTVWASDRSIHIVLDGAVIRTRPSRLSEHDLRDLLRRGARIAGPEPARGAVTVDMLTTSAVIEVARTVSRDGCIGLGGHKVLLESTLVGQRVTVRFEGTLMHIVANRRLVKTLPAPIPADQRAALRGARPSAEPLPPPAPPHQAMRRVAANGTVTVAGQRLRIGRSYQGQTVAIAIEDTVFRVVIDGNEICTHARNPDSDITIFKAYPRRHSI</sequence>